<evidence type="ECO:0000256" key="6">
    <source>
        <dbReference type="SAM" id="Phobius"/>
    </source>
</evidence>
<feature type="transmembrane region" description="Helical" evidence="6">
    <location>
        <begin position="177"/>
        <end position="201"/>
    </location>
</feature>
<protein>
    <recommendedName>
        <fullName evidence="7">Rhodopsin domain-containing protein</fullName>
    </recommendedName>
</protein>
<reference evidence="8 9" key="1">
    <citation type="journal article" date="2018" name="PLoS Pathog.">
        <title>Evolution of structural diversity of trichothecenes, a family of toxins produced by plant pathogenic and entomopathogenic fungi.</title>
        <authorList>
            <person name="Proctor R.H."/>
            <person name="McCormick S.P."/>
            <person name="Kim H.S."/>
            <person name="Cardoza R.E."/>
            <person name="Stanley A.M."/>
            <person name="Lindo L."/>
            <person name="Kelly A."/>
            <person name="Brown D.W."/>
            <person name="Lee T."/>
            <person name="Vaughan M.M."/>
            <person name="Alexander N.J."/>
            <person name="Busman M."/>
            <person name="Gutierrez S."/>
        </authorList>
    </citation>
    <scope>NUCLEOTIDE SEQUENCE [LARGE SCALE GENOMIC DNA]</scope>
    <source>
        <strain evidence="8 9">NRRL 13405</strain>
    </source>
</reference>
<feature type="transmembrane region" description="Helical" evidence="6">
    <location>
        <begin position="107"/>
        <end position="127"/>
    </location>
</feature>
<keyword evidence="2 6" id="KW-0812">Transmembrane</keyword>
<evidence type="ECO:0000256" key="1">
    <source>
        <dbReference type="ARBA" id="ARBA00004141"/>
    </source>
</evidence>
<dbReference type="InterPro" id="IPR049326">
    <property type="entry name" value="Rhodopsin_dom_fungi"/>
</dbReference>
<evidence type="ECO:0000313" key="8">
    <source>
        <dbReference type="EMBL" id="RFN49093.1"/>
    </source>
</evidence>
<comment type="similarity">
    <text evidence="5">Belongs to the SAT4 family.</text>
</comment>
<dbReference type="EMBL" id="PXXK01000188">
    <property type="protein sequence ID" value="RFN49093.1"/>
    <property type="molecule type" value="Genomic_DNA"/>
</dbReference>
<feature type="transmembrane region" description="Helical" evidence="6">
    <location>
        <begin position="139"/>
        <end position="157"/>
    </location>
</feature>
<evidence type="ECO:0000256" key="3">
    <source>
        <dbReference type="ARBA" id="ARBA00022989"/>
    </source>
</evidence>
<evidence type="ECO:0000313" key="9">
    <source>
        <dbReference type="Proteomes" id="UP000265631"/>
    </source>
</evidence>
<evidence type="ECO:0000256" key="4">
    <source>
        <dbReference type="ARBA" id="ARBA00023136"/>
    </source>
</evidence>
<proteinExistence type="inferred from homology"/>
<gene>
    <name evidence="8" type="ORF">FIE12Z_6734</name>
</gene>
<evidence type="ECO:0000256" key="2">
    <source>
        <dbReference type="ARBA" id="ARBA00022692"/>
    </source>
</evidence>
<dbReference type="GO" id="GO:0016020">
    <property type="term" value="C:membrane"/>
    <property type="evidence" value="ECO:0007669"/>
    <property type="project" value="UniProtKB-SubCell"/>
</dbReference>
<dbReference type="STRING" id="2594813.A0A395MNX2"/>
<keyword evidence="4 6" id="KW-0472">Membrane</keyword>
<name>A0A395MNX2_9HYPO</name>
<feature type="transmembrane region" description="Helical" evidence="6">
    <location>
        <begin position="16"/>
        <end position="37"/>
    </location>
</feature>
<feature type="transmembrane region" description="Helical" evidence="6">
    <location>
        <begin position="57"/>
        <end position="79"/>
    </location>
</feature>
<evidence type="ECO:0000259" key="7">
    <source>
        <dbReference type="Pfam" id="PF20684"/>
    </source>
</evidence>
<dbReference type="PANTHER" id="PTHR33048:SF42">
    <property type="entry name" value="INTEGRAL MEMBRANE PROTEIN"/>
    <property type="match status" value="1"/>
</dbReference>
<organism evidence="8 9">
    <name type="scientific">Fusarium flagelliforme</name>
    <dbReference type="NCBI Taxonomy" id="2675880"/>
    <lineage>
        <taxon>Eukaryota</taxon>
        <taxon>Fungi</taxon>
        <taxon>Dikarya</taxon>
        <taxon>Ascomycota</taxon>
        <taxon>Pezizomycotina</taxon>
        <taxon>Sordariomycetes</taxon>
        <taxon>Hypocreomycetidae</taxon>
        <taxon>Hypocreales</taxon>
        <taxon>Nectriaceae</taxon>
        <taxon>Fusarium</taxon>
        <taxon>Fusarium incarnatum-equiseti species complex</taxon>
    </lineage>
</organism>
<feature type="domain" description="Rhodopsin" evidence="7">
    <location>
        <begin position="2"/>
        <end position="201"/>
    </location>
</feature>
<dbReference type="Pfam" id="PF20684">
    <property type="entry name" value="Fung_rhodopsin"/>
    <property type="match status" value="1"/>
</dbReference>
<dbReference type="Proteomes" id="UP000265631">
    <property type="component" value="Unassembled WGS sequence"/>
</dbReference>
<comment type="subcellular location">
    <subcellularLocation>
        <location evidence="1">Membrane</location>
        <topology evidence="1">Multi-pass membrane protein</topology>
    </subcellularLocation>
</comment>
<keyword evidence="3 6" id="KW-1133">Transmembrane helix</keyword>
<evidence type="ECO:0000256" key="5">
    <source>
        <dbReference type="ARBA" id="ARBA00038359"/>
    </source>
</evidence>
<accession>A0A395MNX2</accession>
<comment type="caution">
    <text evidence="8">The sequence shown here is derived from an EMBL/GenBank/DDBJ whole genome shotgun (WGS) entry which is preliminary data.</text>
</comment>
<dbReference type="InterPro" id="IPR052337">
    <property type="entry name" value="SAT4-like"/>
</dbReference>
<dbReference type="AlphaFoldDB" id="A0A395MNX2"/>
<keyword evidence="9" id="KW-1185">Reference proteome</keyword>
<dbReference type="PANTHER" id="PTHR33048">
    <property type="entry name" value="PTH11-LIKE INTEGRAL MEMBRANE PROTEIN (AFU_ORTHOLOGUE AFUA_5G11245)"/>
    <property type="match status" value="1"/>
</dbReference>
<sequence length="283" mass="31648">MVQLGFGKDISEVDPAFVPTIALTGTIFGLFAVLSAAWSKTSFALTLIRLVDGWMNWFLWFLIVSMNIIMNLVIVFSFIKCTPAQKVWRSNLPGTCWNPSVATYYNIFAGAYSGAVDLALCILAWMIIWKLSMRKREKVGVGIALTFGIFAAAAAAAKCYGMLGLGSKNRTYARVNIVIWSNVECAVTIMAASIPVMRILVLSVWHRGPEQISNQPLRDLRIISTRDKRTSERNAPPSHHQQTALVDTKQHHDATFFLRVESDGRSTEGAYGIERIITREERW</sequence>